<comment type="caution">
    <text evidence="1">The sequence shown here is derived from an EMBL/GenBank/DDBJ whole genome shotgun (WGS) entry which is preliminary data.</text>
</comment>
<name>A0A4R0MTU1_9SPHI</name>
<reference evidence="1 2" key="1">
    <citation type="submission" date="2019-02" db="EMBL/GenBank/DDBJ databases">
        <title>Pedobacter sp. RP-1-13 sp. nov., isolated from Arctic soil.</title>
        <authorList>
            <person name="Dahal R.H."/>
        </authorList>
    </citation>
    <scope>NUCLEOTIDE SEQUENCE [LARGE SCALE GENOMIC DNA]</scope>
    <source>
        <strain evidence="1 2">RP-1-13</strain>
    </source>
</reference>
<dbReference type="Proteomes" id="UP000292884">
    <property type="component" value="Unassembled WGS sequence"/>
</dbReference>
<sequence>MKKIIYKVMSVMVVGITLLSSCDKGFEEVNTDPINIKETTANKLLAPALVNSLAAGMIRNRNFNNELMQVTVSISDGDATVFRYEYRRSIADYLWNSWYVQLTNLKDMYKLAGEPDQANKSYQGISLICQAWLYSNLTDTYGDIPYSQSAQGKEGILEPAFDKQKDIYNDIYKKLEEANTLLTAGTAITTASDPVFAGNVARWRKLGNSLYLRLLLRTVGKSEVAAVNIAKIKQIAENPTTYPIMTSNAESGVLKWSGEIGTGAYVSPYVNGVRAQDFRAPAIGSFFMDHLRDWQDPRIDISAASGYPATGQINRFGIAPGQSGFVGVPSGYAVGAGVTIQSYFYATDNTVSGVAMGARSLQQSPLTGIIMNYAELQFILAEAALKGWVTTGTAESYYNTGIASSINYWVPSFPASGTDAKVQSYILNADIDWNPALSVDGRMEQIHIQKYYALFLVDMQQWFEYRRTGHPVLPKGPGLRNGGVMPARMTYPIYVQSANPTNYKAAVAAQGVDEIFTNVWWQKP</sequence>
<dbReference type="InterPro" id="IPR041662">
    <property type="entry name" value="SusD-like_2"/>
</dbReference>
<dbReference type="SUPFAM" id="SSF48452">
    <property type="entry name" value="TPR-like"/>
    <property type="match status" value="1"/>
</dbReference>
<proteinExistence type="predicted"/>
<dbReference type="RefSeq" id="WP_131553908.1">
    <property type="nucleotide sequence ID" value="NZ_SJSK01000003.1"/>
</dbReference>
<organism evidence="1 2">
    <name type="scientific">Pedobacter frigiditerrae</name>
    <dbReference type="NCBI Taxonomy" id="2530452"/>
    <lineage>
        <taxon>Bacteria</taxon>
        <taxon>Pseudomonadati</taxon>
        <taxon>Bacteroidota</taxon>
        <taxon>Sphingobacteriia</taxon>
        <taxon>Sphingobacteriales</taxon>
        <taxon>Sphingobacteriaceae</taxon>
        <taxon>Pedobacter</taxon>
    </lineage>
</organism>
<evidence type="ECO:0000313" key="1">
    <source>
        <dbReference type="EMBL" id="TCC90509.1"/>
    </source>
</evidence>
<dbReference type="OrthoDB" id="9766256at2"/>
<dbReference type="PROSITE" id="PS51257">
    <property type="entry name" value="PROKAR_LIPOPROTEIN"/>
    <property type="match status" value="1"/>
</dbReference>
<evidence type="ECO:0000313" key="2">
    <source>
        <dbReference type="Proteomes" id="UP000292884"/>
    </source>
</evidence>
<keyword evidence="1" id="KW-0449">Lipoprotein</keyword>
<gene>
    <name evidence="1" type="ORF">EZ428_14645</name>
</gene>
<dbReference type="AlphaFoldDB" id="A0A4R0MTU1"/>
<dbReference type="EMBL" id="SJSK01000003">
    <property type="protein sequence ID" value="TCC90509.1"/>
    <property type="molecule type" value="Genomic_DNA"/>
</dbReference>
<accession>A0A4R0MTU1</accession>
<protein>
    <submittedName>
        <fullName evidence="1">SusD/RagB family nutrient-binding outer membrane lipoprotein</fullName>
    </submittedName>
</protein>
<dbReference type="InterPro" id="IPR011990">
    <property type="entry name" value="TPR-like_helical_dom_sf"/>
</dbReference>
<dbReference type="Pfam" id="PF12771">
    <property type="entry name" value="SusD-like_2"/>
    <property type="match status" value="1"/>
</dbReference>
<keyword evidence="2" id="KW-1185">Reference proteome</keyword>
<dbReference type="Gene3D" id="1.25.40.390">
    <property type="match status" value="1"/>
</dbReference>